<organism evidence="6 7">
    <name type="scientific">Corynebacterium macclintockiae</name>
    <dbReference type="NCBI Taxonomy" id="2913501"/>
    <lineage>
        <taxon>Bacteria</taxon>
        <taxon>Bacillati</taxon>
        <taxon>Actinomycetota</taxon>
        <taxon>Actinomycetes</taxon>
        <taxon>Mycobacteriales</taxon>
        <taxon>Corynebacteriaceae</taxon>
        <taxon>Corynebacterium</taxon>
    </lineage>
</organism>
<dbReference type="RefSeq" id="WP_269955136.1">
    <property type="nucleotide sequence ID" value="NZ_JAKMUV010000011.1"/>
</dbReference>
<evidence type="ECO:0000256" key="3">
    <source>
        <dbReference type="ARBA" id="ARBA00022832"/>
    </source>
</evidence>
<keyword evidence="3" id="KW-0276">Fatty acid metabolism</keyword>
<dbReference type="GO" id="GO:0006633">
    <property type="term" value="P:fatty acid biosynthetic process"/>
    <property type="evidence" value="ECO:0007669"/>
    <property type="project" value="TreeGrafter"/>
</dbReference>
<dbReference type="GO" id="GO:0071766">
    <property type="term" value="P:Actinobacterium-type cell wall biogenesis"/>
    <property type="evidence" value="ECO:0007669"/>
    <property type="project" value="UniProtKB-ARBA"/>
</dbReference>
<keyword evidence="4" id="KW-0443">Lipid metabolism</keyword>
<proteinExistence type="inferred from homology"/>
<dbReference type="SUPFAM" id="SSF56801">
    <property type="entry name" value="Acetyl-CoA synthetase-like"/>
    <property type="match status" value="1"/>
</dbReference>
<accession>A0A9X3M7Y5</accession>
<dbReference type="CDD" id="cd05931">
    <property type="entry name" value="FAAL"/>
    <property type="match status" value="1"/>
</dbReference>
<dbReference type="Gene3D" id="3.40.50.12780">
    <property type="entry name" value="N-terminal domain of ligase-like"/>
    <property type="match status" value="1"/>
</dbReference>
<dbReference type="Gene3D" id="3.30.300.30">
    <property type="match status" value="1"/>
</dbReference>
<evidence type="ECO:0000259" key="5">
    <source>
        <dbReference type="Pfam" id="PF00501"/>
    </source>
</evidence>
<dbReference type="AlphaFoldDB" id="A0A9X3M7Y5"/>
<dbReference type="Pfam" id="PF00501">
    <property type="entry name" value="AMP-binding"/>
    <property type="match status" value="1"/>
</dbReference>
<dbReference type="GeneID" id="301813599"/>
<feature type="domain" description="AMP-dependent synthetase/ligase" evidence="5">
    <location>
        <begin position="60"/>
        <end position="451"/>
    </location>
</feature>
<comment type="caution">
    <text evidence="6">The sequence shown here is derived from an EMBL/GenBank/DDBJ whole genome shotgun (WGS) entry which is preliminary data.</text>
</comment>
<evidence type="ECO:0000313" key="7">
    <source>
        <dbReference type="Proteomes" id="UP001146505"/>
    </source>
</evidence>
<dbReference type="FunFam" id="3.40.50.12780:FF:000013">
    <property type="entry name" value="Long-chain-fatty-acid--AMP ligase FadD32"/>
    <property type="match status" value="1"/>
</dbReference>
<dbReference type="InterPro" id="IPR000873">
    <property type="entry name" value="AMP-dep_synth/lig_dom"/>
</dbReference>
<sequence length="631" mass="68075">MDITSAMGQFYDEQGNINIPDQLTLSGMCEMLYTMAQMEGTVDNVLIRHWDFSESREGTVHEITRAQVNTRIKAVCVRLQQVAKPGDRVAILANNSPEYMYAFLGAMYARMVPVPLYDPNEPGHTGHLTAVLGSSEPTVVLTNKRSAAAVRKHFAAIPATERPRVLTVDALPDALADDWQNPMAAIMADPSLAPKSSEEAFLQYTSGSTRTPAGVVLTHKSIVTNVLQIFKAVNLKTPLRLSTWLPLHHDMGVILSAFVIILGLPFELMSPRDFIQDPGRWVRQLNRKSEDENIYTVVPNFALELAVRYADPAKVAELADVDLSAIDGIINGSEPVHHSSVQKFLDTFGPYGFKKEAMRPSYGLAEATLIVTTPQTDERPLTKWFKREELSAGAVEEGSADDADSLSLVSLGQVCSPQTLAIVDPETGKELADGNVGEIWVHGDNMAAGYLNRPEETEETFRNNLPVANRLESGGHAGDVPEDNWMRTGDLAVIVDGHLFITGRLKDLIIVAGRNHYPQDIEATADEATAQTAPAVIAAFAVGAGEGTAAARGADGESVEGLVIIAERDPEATEDGDAEAIEAMRAAVTATHGVQPSDVRIIAPGTLPRSSANKIARRVAAKAYLEGTLGA</sequence>
<evidence type="ECO:0000256" key="2">
    <source>
        <dbReference type="ARBA" id="ARBA00022598"/>
    </source>
</evidence>
<dbReference type="GO" id="GO:0016874">
    <property type="term" value="F:ligase activity"/>
    <property type="evidence" value="ECO:0007669"/>
    <property type="project" value="UniProtKB-KW"/>
</dbReference>
<comment type="similarity">
    <text evidence="1">Belongs to the ATP-dependent AMP-binding enzyme family.</text>
</comment>
<dbReference type="NCBIfam" id="NF040633">
    <property type="entry name" value="FadD32_Coryne"/>
    <property type="match status" value="1"/>
</dbReference>
<evidence type="ECO:0000256" key="1">
    <source>
        <dbReference type="ARBA" id="ARBA00006432"/>
    </source>
</evidence>
<dbReference type="InterPro" id="IPR040097">
    <property type="entry name" value="FAAL/FAAC"/>
</dbReference>
<reference evidence="6" key="1">
    <citation type="submission" date="2022-02" db="EMBL/GenBank/DDBJ databases">
        <title>Corynebacterium sp. from urogenital microbiome.</title>
        <authorList>
            <person name="Cappelli E.A."/>
            <person name="Ribeiro T.G."/>
            <person name="Peixe L."/>
        </authorList>
    </citation>
    <scope>NUCLEOTIDE SEQUENCE</scope>
    <source>
        <strain evidence="6">C9Ua_112</strain>
    </source>
</reference>
<keyword evidence="2 6" id="KW-0436">Ligase</keyword>
<dbReference type="InterPro" id="IPR045851">
    <property type="entry name" value="AMP-bd_C_sf"/>
</dbReference>
<name>A0A9X3M7Y5_9CORY</name>
<dbReference type="PANTHER" id="PTHR22754:SF32">
    <property type="entry name" value="DISCO-INTERACTING PROTEIN 2"/>
    <property type="match status" value="1"/>
</dbReference>
<dbReference type="InterPro" id="IPR042099">
    <property type="entry name" value="ANL_N_sf"/>
</dbReference>
<dbReference type="Proteomes" id="UP001146505">
    <property type="component" value="Unassembled WGS sequence"/>
</dbReference>
<protein>
    <submittedName>
        <fullName evidence="6">FadD32-like long-chain-fatty-acid--AMP ligase</fullName>
    </submittedName>
</protein>
<gene>
    <name evidence="6" type="ORF">L8U58_08535</name>
</gene>
<dbReference type="GO" id="GO:0070566">
    <property type="term" value="F:adenylyltransferase activity"/>
    <property type="evidence" value="ECO:0007669"/>
    <property type="project" value="TreeGrafter"/>
</dbReference>
<dbReference type="PANTHER" id="PTHR22754">
    <property type="entry name" value="DISCO-INTERACTING PROTEIN 2 DIP2 -RELATED"/>
    <property type="match status" value="1"/>
</dbReference>
<keyword evidence="7" id="KW-1185">Reference proteome</keyword>
<dbReference type="EMBL" id="JAKMUV010000011">
    <property type="protein sequence ID" value="MCZ9305567.1"/>
    <property type="molecule type" value="Genomic_DNA"/>
</dbReference>
<dbReference type="GO" id="GO:0005886">
    <property type="term" value="C:plasma membrane"/>
    <property type="evidence" value="ECO:0007669"/>
    <property type="project" value="TreeGrafter"/>
</dbReference>
<evidence type="ECO:0000313" key="6">
    <source>
        <dbReference type="EMBL" id="MCZ9305567.1"/>
    </source>
</evidence>
<evidence type="ECO:0000256" key="4">
    <source>
        <dbReference type="ARBA" id="ARBA00023098"/>
    </source>
</evidence>